<evidence type="ECO:0000256" key="2">
    <source>
        <dbReference type="ARBA" id="ARBA00023125"/>
    </source>
</evidence>
<dbReference type="Proteomes" id="UP001597301">
    <property type="component" value="Unassembled WGS sequence"/>
</dbReference>
<dbReference type="InterPro" id="IPR050624">
    <property type="entry name" value="HTH-type_Tx_Regulator"/>
</dbReference>
<dbReference type="PROSITE" id="PS50977">
    <property type="entry name" value="HTH_TETR_2"/>
    <property type="match status" value="1"/>
</dbReference>
<keyword evidence="2 3" id="KW-0238">DNA-binding</keyword>
<reference evidence="7" key="1">
    <citation type="journal article" date="2019" name="Int. J. Syst. Evol. Microbiol.">
        <title>The Global Catalogue of Microorganisms (GCM) 10K type strain sequencing project: providing services to taxonomists for standard genome sequencing and annotation.</title>
        <authorList>
            <consortium name="The Broad Institute Genomics Platform"/>
            <consortium name="The Broad Institute Genome Sequencing Center for Infectious Disease"/>
            <person name="Wu L."/>
            <person name="Ma J."/>
        </authorList>
    </citation>
    <scope>NUCLEOTIDE SEQUENCE [LARGE SCALE GENOMIC DNA]</scope>
    <source>
        <strain evidence="7">CGMCC 1.12295</strain>
    </source>
</reference>
<feature type="domain" description="HTH tetR-type" evidence="5">
    <location>
        <begin position="1"/>
        <end position="61"/>
    </location>
</feature>
<evidence type="ECO:0000313" key="7">
    <source>
        <dbReference type="Proteomes" id="UP001597301"/>
    </source>
</evidence>
<protein>
    <submittedName>
        <fullName evidence="6">TetR/AcrR family transcriptional regulator</fullName>
    </submittedName>
</protein>
<feature type="coiled-coil region" evidence="4">
    <location>
        <begin position="207"/>
        <end position="234"/>
    </location>
</feature>
<keyword evidence="7" id="KW-1185">Reference proteome</keyword>
<gene>
    <name evidence="6" type="ORF">ACFSCZ_05025</name>
</gene>
<accession>A0ABW4KG87</accession>
<evidence type="ECO:0000256" key="1">
    <source>
        <dbReference type="ARBA" id="ARBA00022491"/>
    </source>
</evidence>
<dbReference type="PANTHER" id="PTHR43479:SF11">
    <property type="entry name" value="ACREF_ENVCD OPERON REPRESSOR-RELATED"/>
    <property type="match status" value="1"/>
</dbReference>
<feature type="DNA-binding region" description="H-T-H motif" evidence="3">
    <location>
        <begin position="24"/>
        <end position="43"/>
    </location>
</feature>
<evidence type="ECO:0000259" key="5">
    <source>
        <dbReference type="PROSITE" id="PS50977"/>
    </source>
</evidence>
<dbReference type="Pfam" id="PF00440">
    <property type="entry name" value="TetR_N"/>
    <property type="match status" value="1"/>
</dbReference>
<dbReference type="SUPFAM" id="SSF46689">
    <property type="entry name" value="Homeodomain-like"/>
    <property type="match status" value="1"/>
</dbReference>
<dbReference type="EMBL" id="JBHUEO010000008">
    <property type="protein sequence ID" value="MFD1706118.1"/>
    <property type="molecule type" value="Genomic_DNA"/>
</dbReference>
<comment type="caution">
    <text evidence="6">The sequence shown here is derived from an EMBL/GenBank/DDBJ whole genome shotgun (WGS) entry which is preliminary data.</text>
</comment>
<evidence type="ECO:0000256" key="3">
    <source>
        <dbReference type="PROSITE-ProRule" id="PRU00335"/>
    </source>
</evidence>
<dbReference type="RefSeq" id="WP_380772678.1">
    <property type="nucleotide sequence ID" value="NZ_JBHUEO010000008.1"/>
</dbReference>
<dbReference type="InterPro" id="IPR009057">
    <property type="entry name" value="Homeodomain-like_sf"/>
</dbReference>
<evidence type="ECO:0000313" key="6">
    <source>
        <dbReference type="EMBL" id="MFD1706118.1"/>
    </source>
</evidence>
<dbReference type="InterPro" id="IPR001647">
    <property type="entry name" value="HTH_TetR"/>
</dbReference>
<sequence length="276" mass="32514">MNKKQLIMEKAIELFANQGFEATSVQQITEQCGISKGAFYLSFKSKDELMLALLDHFMEQILSDIDYLVRNSEAEDLLYLFYKTMFQSIEQRTDFAKIFLKEQIQTFNEKFMESMYSYDKLFDMVILSMIEQVYGESIEQSKYDLIYCVKGFLSTYSQFLLLYHVPVDIELLSKSLAEKTNILAKYTTTPFISHEFVQMPKDFPGEKVTKEQIIAEIEEKMSEMEKSIERESLALLKQQLQNPSFSLAIVKGLMENIRNHPHCKWISYLLNRYYKF</sequence>
<dbReference type="PRINTS" id="PR00455">
    <property type="entry name" value="HTHTETR"/>
</dbReference>
<name>A0ABW4KG87_9BACI</name>
<keyword evidence="4" id="KW-0175">Coiled coil</keyword>
<dbReference type="PANTHER" id="PTHR43479">
    <property type="entry name" value="ACREF/ENVCD OPERON REPRESSOR-RELATED"/>
    <property type="match status" value="1"/>
</dbReference>
<keyword evidence="1" id="KW-0678">Repressor</keyword>
<evidence type="ECO:0000256" key="4">
    <source>
        <dbReference type="SAM" id="Coils"/>
    </source>
</evidence>
<proteinExistence type="predicted"/>
<dbReference type="Gene3D" id="1.10.357.10">
    <property type="entry name" value="Tetracycline Repressor, domain 2"/>
    <property type="match status" value="1"/>
</dbReference>
<organism evidence="6 7">
    <name type="scientific">Siminovitchia sediminis</name>
    <dbReference type="NCBI Taxonomy" id="1274353"/>
    <lineage>
        <taxon>Bacteria</taxon>
        <taxon>Bacillati</taxon>
        <taxon>Bacillota</taxon>
        <taxon>Bacilli</taxon>
        <taxon>Bacillales</taxon>
        <taxon>Bacillaceae</taxon>
        <taxon>Siminovitchia</taxon>
    </lineage>
</organism>